<keyword evidence="2" id="KW-0413">Isomerase</keyword>
<evidence type="ECO:0000313" key="4">
    <source>
        <dbReference type="Proteomes" id="UP001139488"/>
    </source>
</evidence>
<gene>
    <name evidence="3" type="ORF">LNL84_07855</name>
</gene>
<dbReference type="NCBIfam" id="TIGR00035">
    <property type="entry name" value="asp_race"/>
    <property type="match status" value="1"/>
</dbReference>
<accession>A0A9X1WCR1</accession>
<dbReference type="PANTHER" id="PTHR21198">
    <property type="entry name" value="GLUTAMATE RACEMASE"/>
    <property type="match status" value="1"/>
</dbReference>
<dbReference type="EMBL" id="JAJNNZ010000005">
    <property type="protein sequence ID" value="MCJ2376748.1"/>
    <property type="molecule type" value="Genomic_DNA"/>
</dbReference>
<comment type="caution">
    <text evidence="3">The sequence shown here is derived from an EMBL/GenBank/DDBJ whole genome shotgun (WGS) entry which is preliminary data.</text>
</comment>
<dbReference type="PANTHER" id="PTHR21198:SF7">
    <property type="entry name" value="ASPARTATE-GLUTAMATE RACEMASE FAMILY"/>
    <property type="match status" value="1"/>
</dbReference>
<dbReference type="GO" id="GO:0047661">
    <property type="term" value="F:amino-acid racemase activity"/>
    <property type="evidence" value="ECO:0007669"/>
    <property type="project" value="InterPro"/>
</dbReference>
<keyword evidence="4" id="KW-1185">Reference proteome</keyword>
<name>A0A9X1WCR1_9VIBR</name>
<evidence type="ECO:0000313" key="3">
    <source>
        <dbReference type="EMBL" id="MCJ2376748.1"/>
    </source>
</evidence>
<proteinExistence type="inferred from homology"/>
<dbReference type="InterPro" id="IPR001920">
    <property type="entry name" value="Asp/Glu_race"/>
</dbReference>
<protein>
    <submittedName>
        <fullName evidence="3">Aspartate/glutamate racemase family protein</fullName>
    </submittedName>
</protein>
<dbReference type="SUPFAM" id="SSF53681">
    <property type="entry name" value="Aspartate/glutamate racemase"/>
    <property type="match status" value="2"/>
</dbReference>
<evidence type="ECO:0000256" key="1">
    <source>
        <dbReference type="ARBA" id="ARBA00007847"/>
    </source>
</evidence>
<dbReference type="RefSeq" id="WP_244356640.1">
    <property type="nucleotide sequence ID" value="NZ_JAJNNZ010000005.1"/>
</dbReference>
<organism evidence="3 4">
    <name type="scientific">Vibrio gelatinilyticus</name>
    <dbReference type="NCBI Taxonomy" id="2893468"/>
    <lineage>
        <taxon>Bacteria</taxon>
        <taxon>Pseudomonadati</taxon>
        <taxon>Pseudomonadota</taxon>
        <taxon>Gammaproteobacteria</taxon>
        <taxon>Vibrionales</taxon>
        <taxon>Vibrionaceae</taxon>
        <taxon>Vibrio</taxon>
    </lineage>
</organism>
<evidence type="ECO:0000256" key="2">
    <source>
        <dbReference type="ARBA" id="ARBA00023235"/>
    </source>
</evidence>
<dbReference type="Proteomes" id="UP001139488">
    <property type="component" value="Unassembled WGS sequence"/>
</dbReference>
<dbReference type="InterPro" id="IPR015942">
    <property type="entry name" value="Asp/Glu/hydantoin_racemase"/>
</dbReference>
<dbReference type="AlphaFoldDB" id="A0A9X1WCR1"/>
<dbReference type="InterPro" id="IPR004380">
    <property type="entry name" value="Asp_race"/>
</dbReference>
<sequence length="230" mass="25166">MKTIGMLGGMSWESTAHYYQALNQGVKKRLGGHHSAEVLMRSVDFSSIAEKQEQGDWLGLAETLAKEAKKLEVGGADFLLICTNTMHKVAPEIEQSLNIPLLHIADVTAKALAQSGVTKVGLLGTAFTMEQDFYKKRLIDDFSIEVVVPNGVQRKLIHDVIYQELVHGIVNSVSKSDFLVVIDDLRERGVEAVILGCTEIAMLVQPQDTVVPLFDTTELHAQAAIELALA</sequence>
<dbReference type="Pfam" id="PF01177">
    <property type="entry name" value="Asp_Glu_race"/>
    <property type="match status" value="1"/>
</dbReference>
<reference evidence="3" key="1">
    <citation type="submission" date="2021-11" db="EMBL/GenBank/DDBJ databases">
        <title>Vibrio ZSDE26 sp. nov. and Vibrio ZSDZ34 sp. nov., isolated from coastal seawater in Qingdao.</title>
        <authorList>
            <person name="Zhang P."/>
        </authorList>
    </citation>
    <scope>NUCLEOTIDE SEQUENCE</scope>
    <source>
        <strain evidence="3">ZSDZ34</strain>
    </source>
</reference>
<comment type="similarity">
    <text evidence="1">Belongs to the aspartate/glutamate racemases family.</text>
</comment>
<dbReference type="Gene3D" id="3.40.50.1860">
    <property type="match status" value="2"/>
</dbReference>